<reference evidence="5" key="1">
    <citation type="submission" date="2025-08" db="UniProtKB">
        <authorList>
            <consortium name="RefSeq"/>
        </authorList>
    </citation>
    <scope>IDENTIFICATION</scope>
</reference>
<evidence type="ECO:0000256" key="2">
    <source>
        <dbReference type="ARBA" id="ARBA00022821"/>
    </source>
</evidence>
<dbReference type="InterPro" id="IPR032675">
    <property type="entry name" value="LRR_dom_sf"/>
</dbReference>
<accession>A0AB40CQM9</accession>
<dbReference type="PANTHER" id="PTHR33463">
    <property type="entry name" value="NB-ARC DOMAIN-CONTAINING PROTEIN-RELATED"/>
    <property type="match status" value="1"/>
</dbReference>
<gene>
    <name evidence="5" type="primary">LOC120277642</name>
</gene>
<proteinExistence type="predicted"/>
<dbReference type="InterPro" id="IPR050905">
    <property type="entry name" value="Plant_NBS-LRR"/>
</dbReference>
<dbReference type="Gene3D" id="1.10.10.10">
    <property type="entry name" value="Winged helix-like DNA-binding domain superfamily/Winged helix DNA-binding domain"/>
    <property type="match status" value="1"/>
</dbReference>
<dbReference type="InterPro" id="IPR055414">
    <property type="entry name" value="LRR_R13L4/SHOC2-like"/>
</dbReference>
<dbReference type="FunFam" id="1.10.8.430:FF:000003">
    <property type="entry name" value="Probable disease resistance protein At5g66910"/>
    <property type="match status" value="1"/>
</dbReference>
<dbReference type="GO" id="GO:0005524">
    <property type="term" value="F:ATP binding"/>
    <property type="evidence" value="ECO:0007669"/>
    <property type="project" value="UniProtKB-KW"/>
</dbReference>
<evidence type="ECO:0000259" key="3">
    <source>
        <dbReference type="Pfam" id="PF23598"/>
    </source>
</evidence>
<dbReference type="RefSeq" id="XP_039140433.1">
    <property type="nucleotide sequence ID" value="XM_039284499.1"/>
</dbReference>
<dbReference type="Gene3D" id="1.10.8.430">
    <property type="entry name" value="Helical domain of apoptotic protease-activating factors"/>
    <property type="match status" value="1"/>
</dbReference>
<dbReference type="GO" id="GO:0009626">
    <property type="term" value="P:plant-type hypersensitive response"/>
    <property type="evidence" value="ECO:0007669"/>
    <property type="project" value="UniProtKB-ARBA"/>
</dbReference>
<dbReference type="Pfam" id="PF23598">
    <property type="entry name" value="LRR_14"/>
    <property type="match status" value="1"/>
</dbReference>
<dbReference type="InterPro" id="IPR042197">
    <property type="entry name" value="Apaf_helical"/>
</dbReference>
<evidence type="ECO:0000313" key="5">
    <source>
        <dbReference type="RefSeq" id="XP_039140433.1"/>
    </source>
</evidence>
<dbReference type="SUPFAM" id="SSF52540">
    <property type="entry name" value="P-loop containing nucleoside triphosphate hydrolases"/>
    <property type="match status" value="1"/>
</dbReference>
<keyword evidence="2" id="KW-0611">Plant defense</keyword>
<sequence length="610" mass="69700">MEANEKKKMECLDDNAAWSLFKEKAGKELIASDKQIQHHAEDITKKCAGLPLALVTVGKAMSTKKTPGEWEYVATMMRKSKYQNIPGMKESNFFPILKISYDSLESDYLRQCFLYCSLWGEDEQIPTDELIECWMGHGLLDDYDELNEAYIKGETIIGILKEACLLESGVQQGVFDRSELRSNLKVHDLIRDLALWIISGCQENNVGWLVRPHSNLERLPEDLNGREVISLAYNRIGSLHESPNFHKLRTFILQGNKELCHISSSFFVTMHWLKYLDLSRTCVTSLPEEIGMLHELQYLNLSFSSLISLPSALGDLNKLKYQYCGGAKELNAIPQDLVARLKNLNVLDLYSTGIFFFEGAFLDDLLSLSNLKGVGFNIDGLSALEKLLYVPKQRVRLIDSDECLTSISISPSLLGSNSELHLQELNIFFITELKELVMTSEDKTSWCLSHLKSFYLIFLPNLRDVIWEDLEPSYFLPKLAYMEIFECGSLTSLCWVAQLPSLQILKIARCRKLRSIIAGDRHTMIEEGTAFRSLKTLALDDLPNLESIYEEGILSFPSIEVITMFNCWNLRNLPLGLHSAKNLVYIRVLPPNLWDDMDWEFKHHFSSFVL</sequence>
<dbReference type="GeneID" id="120277642"/>
<dbReference type="SUPFAM" id="SSF52058">
    <property type="entry name" value="L domain-like"/>
    <property type="match status" value="1"/>
</dbReference>
<name>A0AB40CQM9_DIOCR</name>
<dbReference type="Proteomes" id="UP001515500">
    <property type="component" value="Chromosome 15"/>
</dbReference>
<keyword evidence="4" id="KW-1185">Reference proteome</keyword>
<dbReference type="InterPro" id="IPR036388">
    <property type="entry name" value="WH-like_DNA-bd_sf"/>
</dbReference>
<dbReference type="AlphaFoldDB" id="A0AB40CQM9"/>
<keyword evidence="1" id="KW-0677">Repeat</keyword>
<dbReference type="GO" id="GO:0042742">
    <property type="term" value="P:defense response to bacterium"/>
    <property type="evidence" value="ECO:0007669"/>
    <property type="project" value="UniProtKB-ARBA"/>
</dbReference>
<dbReference type="PANTHER" id="PTHR33463:SF204">
    <property type="entry name" value="NB-ARC DOMAIN-CONTAINING PROTEIN"/>
    <property type="match status" value="1"/>
</dbReference>
<organism evidence="4 5">
    <name type="scientific">Dioscorea cayennensis subsp. rotundata</name>
    <name type="common">White Guinea yam</name>
    <name type="synonym">Dioscorea rotundata</name>
    <dbReference type="NCBI Taxonomy" id="55577"/>
    <lineage>
        <taxon>Eukaryota</taxon>
        <taxon>Viridiplantae</taxon>
        <taxon>Streptophyta</taxon>
        <taxon>Embryophyta</taxon>
        <taxon>Tracheophyta</taxon>
        <taxon>Spermatophyta</taxon>
        <taxon>Magnoliopsida</taxon>
        <taxon>Liliopsida</taxon>
        <taxon>Dioscoreales</taxon>
        <taxon>Dioscoreaceae</taxon>
        <taxon>Dioscorea</taxon>
    </lineage>
</organism>
<evidence type="ECO:0000256" key="1">
    <source>
        <dbReference type="ARBA" id="ARBA00022737"/>
    </source>
</evidence>
<feature type="domain" description="Disease resistance R13L4/SHOC-2-like LRR" evidence="3">
    <location>
        <begin position="236"/>
        <end position="570"/>
    </location>
</feature>
<evidence type="ECO:0000313" key="4">
    <source>
        <dbReference type="Proteomes" id="UP001515500"/>
    </source>
</evidence>
<dbReference type="GO" id="GO:0043531">
    <property type="term" value="F:ADP binding"/>
    <property type="evidence" value="ECO:0007669"/>
    <property type="project" value="InterPro"/>
</dbReference>
<dbReference type="PRINTS" id="PR00364">
    <property type="entry name" value="DISEASERSIST"/>
</dbReference>
<dbReference type="Gene3D" id="3.80.10.10">
    <property type="entry name" value="Ribonuclease Inhibitor"/>
    <property type="match status" value="2"/>
</dbReference>
<dbReference type="FunFam" id="1.10.10.10:FF:000322">
    <property type="entry name" value="Probable disease resistance protein At1g63360"/>
    <property type="match status" value="1"/>
</dbReference>
<dbReference type="InterPro" id="IPR027417">
    <property type="entry name" value="P-loop_NTPase"/>
</dbReference>
<protein>
    <submittedName>
        <fullName evidence="5">Disease resistance protein RPS2-like</fullName>
    </submittedName>
</protein>
<dbReference type="GO" id="GO:0002758">
    <property type="term" value="P:innate immune response-activating signaling pathway"/>
    <property type="evidence" value="ECO:0007669"/>
    <property type="project" value="UniProtKB-ARBA"/>
</dbReference>